<comment type="pathway">
    <text evidence="8">Nucleotide-sugar biosynthesis; UDP-N-acetyl-alpha-D-glucosamine biosynthesis; N-acetyl-alpha-D-glucosamine 1-phosphate from alpha-D-glucosamine 6-phosphate (route I): step 1/2.</text>
</comment>
<dbReference type="PANTHER" id="PTHR13355">
    <property type="entry name" value="GLUCOSAMINE 6-PHOSPHATE N-ACETYLTRANSFERASE"/>
    <property type="match status" value="1"/>
</dbReference>
<dbReference type="PANTHER" id="PTHR13355:SF11">
    <property type="entry name" value="GLUCOSAMINE 6-PHOSPHATE N-ACETYLTRANSFERASE"/>
    <property type="match status" value="1"/>
</dbReference>
<evidence type="ECO:0000313" key="11">
    <source>
        <dbReference type="Proteomes" id="UP001310890"/>
    </source>
</evidence>
<evidence type="ECO:0000256" key="4">
    <source>
        <dbReference type="ARBA" id="ARBA00022679"/>
    </source>
</evidence>
<dbReference type="EC" id="2.3.1.4" evidence="8"/>
<dbReference type="AlphaFoldDB" id="A0AAN7TLG3"/>
<keyword evidence="5" id="KW-0256">Endoplasmic reticulum</keyword>
<evidence type="ECO:0000313" key="10">
    <source>
        <dbReference type="EMBL" id="KAK5115134.1"/>
    </source>
</evidence>
<evidence type="ECO:0000259" key="9">
    <source>
        <dbReference type="PROSITE" id="PS51186"/>
    </source>
</evidence>
<dbReference type="Pfam" id="PF00583">
    <property type="entry name" value="Acetyltransf_1"/>
    <property type="match status" value="1"/>
</dbReference>
<dbReference type="GO" id="GO:0006048">
    <property type="term" value="P:UDP-N-acetylglucosamine biosynthetic process"/>
    <property type="evidence" value="ECO:0007669"/>
    <property type="project" value="UniProtKB-UniRule"/>
</dbReference>
<dbReference type="PROSITE" id="PS51186">
    <property type="entry name" value="GNAT"/>
    <property type="match status" value="1"/>
</dbReference>
<evidence type="ECO:0000256" key="6">
    <source>
        <dbReference type="ARBA" id="ARBA00023136"/>
    </source>
</evidence>
<gene>
    <name evidence="10" type="ORF">LTR62_001831</name>
</gene>
<evidence type="ECO:0000256" key="1">
    <source>
        <dbReference type="ARBA" id="ARBA00004184"/>
    </source>
</evidence>
<evidence type="ECO:0000256" key="7">
    <source>
        <dbReference type="ARBA" id="ARBA00023315"/>
    </source>
</evidence>
<sequence>MAATNGDVPPHALFAPSLISPSVVAALPEGYSIRPLQRADFDLGFLDVLRVLTHVGDVSKEEFSTRWDEMKAGAGGYHILVILNEQEKIVGTGALIVERKFIHHLGLVGHIEDIAVAKDQQGKKLGLRIIQALDFVAENTGCYKTILDCSEANEGFYVKCGFKRAGLEMAHYYGA</sequence>
<dbReference type="GO" id="GO:0004343">
    <property type="term" value="F:glucosamine 6-phosphate N-acetyltransferase activity"/>
    <property type="evidence" value="ECO:0007669"/>
    <property type="project" value="UniProtKB-UniRule"/>
</dbReference>
<organism evidence="10 11">
    <name type="scientific">Meristemomyces frigidus</name>
    <dbReference type="NCBI Taxonomy" id="1508187"/>
    <lineage>
        <taxon>Eukaryota</taxon>
        <taxon>Fungi</taxon>
        <taxon>Dikarya</taxon>
        <taxon>Ascomycota</taxon>
        <taxon>Pezizomycotina</taxon>
        <taxon>Dothideomycetes</taxon>
        <taxon>Dothideomycetidae</taxon>
        <taxon>Mycosphaerellales</taxon>
        <taxon>Teratosphaeriaceae</taxon>
        <taxon>Meristemomyces</taxon>
    </lineage>
</organism>
<keyword evidence="7 8" id="KW-0012">Acyltransferase</keyword>
<comment type="catalytic activity">
    <reaction evidence="8">
        <text>D-glucosamine 6-phosphate + acetyl-CoA = N-acetyl-D-glucosamine 6-phosphate + CoA + H(+)</text>
        <dbReference type="Rhea" id="RHEA:10292"/>
        <dbReference type="ChEBI" id="CHEBI:15378"/>
        <dbReference type="ChEBI" id="CHEBI:57287"/>
        <dbReference type="ChEBI" id="CHEBI:57288"/>
        <dbReference type="ChEBI" id="CHEBI:57513"/>
        <dbReference type="ChEBI" id="CHEBI:58725"/>
        <dbReference type="EC" id="2.3.1.4"/>
    </reaction>
</comment>
<dbReference type="InterPro" id="IPR039143">
    <property type="entry name" value="GNPNAT1-like"/>
</dbReference>
<dbReference type="SUPFAM" id="SSF55729">
    <property type="entry name" value="Acyl-CoA N-acyltransferases (Nat)"/>
    <property type="match status" value="1"/>
</dbReference>
<dbReference type="FunFam" id="3.40.630.30:FF:000048">
    <property type="entry name" value="Glucosamine 6-phosphate N-acetyltransferase"/>
    <property type="match status" value="1"/>
</dbReference>
<protein>
    <recommendedName>
        <fullName evidence="8">Glucosamine 6-phosphate N-acetyltransferase</fullName>
        <ecNumber evidence="8">2.3.1.4</ecNumber>
    </recommendedName>
</protein>
<comment type="similarity">
    <text evidence="8">Belongs to the acetyltransferase family. GNA1 subfamily.</text>
</comment>
<comment type="subunit">
    <text evidence="3">Homodimer.</text>
</comment>
<dbReference type="InterPro" id="IPR016181">
    <property type="entry name" value="Acyl_CoA_acyltransferase"/>
</dbReference>
<name>A0AAN7TLG3_9PEZI</name>
<dbReference type="Gene3D" id="3.40.630.30">
    <property type="match status" value="1"/>
</dbReference>
<proteinExistence type="inferred from homology"/>
<reference evidence="10" key="1">
    <citation type="submission" date="2023-08" db="EMBL/GenBank/DDBJ databases">
        <title>Black Yeasts Isolated from many extreme environments.</title>
        <authorList>
            <person name="Coleine C."/>
            <person name="Stajich J.E."/>
            <person name="Selbmann L."/>
        </authorList>
    </citation>
    <scope>NUCLEOTIDE SEQUENCE</scope>
    <source>
        <strain evidence="10">CCFEE 5401</strain>
    </source>
</reference>
<keyword evidence="6" id="KW-0472">Membrane</keyword>
<dbReference type="CDD" id="cd04301">
    <property type="entry name" value="NAT_SF"/>
    <property type="match status" value="1"/>
</dbReference>
<evidence type="ECO:0000256" key="8">
    <source>
        <dbReference type="RuleBase" id="RU365086"/>
    </source>
</evidence>
<evidence type="ECO:0000256" key="2">
    <source>
        <dbReference type="ARBA" id="ARBA00004586"/>
    </source>
</evidence>
<evidence type="ECO:0000256" key="3">
    <source>
        <dbReference type="ARBA" id="ARBA00011738"/>
    </source>
</evidence>
<comment type="subcellular location">
    <subcellularLocation>
        <location evidence="1">Endomembrane system</location>
        <topology evidence="1">Peripheral membrane protein</topology>
    </subcellularLocation>
    <subcellularLocation>
        <location evidence="2">Endoplasmic reticulum membrane</location>
    </subcellularLocation>
</comment>
<comment type="caution">
    <text evidence="10">The sequence shown here is derived from an EMBL/GenBank/DDBJ whole genome shotgun (WGS) entry which is preliminary data.</text>
</comment>
<dbReference type="Proteomes" id="UP001310890">
    <property type="component" value="Unassembled WGS sequence"/>
</dbReference>
<dbReference type="GO" id="GO:0005789">
    <property type="term" value="C:endoplasmic reticulum membrane"/>
    <property type="evidence" value="ECO:0007669"/>
    <property type="project" value="UniProtKB-SubCell"/>
</dbReference>
<accession>A0AAN7TLG3</accession>
<dbReference type="InterPro" id="IPR000182">
    <property type="entry name" value="GNAT_dom"/>
</dbReference>
<feature type="domain" description="N-acetyltransferase" evidence="9">
    <location>
        <begin position="31"/>
        <end position="175"/>
    </location>
</feature>
<evidence type="ECO:0000256" key="5">
    <source>
        <dbReference type="ARBA" id="ARBA00022824"/>
    </source>
</evidence>
<keyword evidence="4 8" id="KW-0808">Transferase</keyword>
<dbReference type="EMBL" id="JAVRRL010000014">
    <property type="protein sequence ID" value="KAK5115134.1"/>
    <property type="molecule type" value="Genomic_DNA"/>
</dbReference>